<feature type="chain" id="PRO_5011118392" description="C-type lysozyme inhibitor domain-containing protein" evidence="1">
    <location>
        <begin position="20"/>
        <end position="97"/>
    </location>
</feature>
<dbReference type="AlphaFoldDB" id="A0A1Z4JGC4"/>
<evidence type="ECO:0000256" key="1">
    <source>
        <dbReference type="SAM" id="SignalP"/>
    </source>
</evidence>
<evidence type="ECO:0000313" key="3">
    <source>
        <dbReference type="Proteomes" id="UP000217895"/>
    </source>
</evidence>
<protein>
    <recommendedName>
        <fullName evidence="4">C-type lysozyme inhibitor domain-containing protein</fullName>
    </recommendedName>
</protein>
<evidence type="ECO:0008006" key="4">
    <source>
        <dbReference type="Google" id="ProtNLM"/>
    </source>
</evidence>
<gene>
    <name evidence="2" type="ORF">NIES2135_25270</name>
</gene>
<keyword evidence="1" id="KW-0732">Signal</keyword>
<dbReference type="Proteomes" id="UP000217895">
    <property type="component" value="Chromosome"/>
</dbReference>
<name>A0A1Z4JGC4_LEPBY</name>
<keyword evidence="3" id="KW-1185">Reference proteome</keyword>
<sequence>MKKTFILAALALMPTVAFAMPSVATVYIKYSNQDSQKHVMKVRMDGSNKEVTFEARTTGAATIQGSGREATIETACGKVEIKDDSKIEIKNGCIKIQ</sequence>
<proteinExistence type="predicted"/>
<accession>A0A1Z4JGC4</accession>
<reference evidence="2 3" key="1">
    <citation type="submission" date="2017-06" db="EMBL/GenBank/DDBJ databases">
        <title>Genome sequencing of cyanobaciteial culture collection at National Institute for Environmental Studies (NIES).</title>
        <authorList>
            <person name="Hirose Y."/>
            <person name="Shimura Y."/>
            <person name="Fujisawa T."/>
            <person name="Nakamura Y."/>
            <person name="Kawachi M."/>
        </authorList>
    </citation>
    <scope>NUCLEOTIDE SEQUENCE [LARGE SCALE GENOMIC DNA]</scope>
    <source>
        <strain evidence="2 3">NIES-2135</strain>
    </source>
</reference>
<organism evidence="2 3">
    <name type="scientific">Leptolyngbya boryana NIES-2135</name>
    <dbReference type="NCBI Taxonomy" id="1973484"/>
    <lineage>
        <taxon>Bacteria</taxon>
        <taxon>Bacillati</taxon>
        <taxon>Cyanobacteriota</taxon>
        <taxon>Cyanophyceae</taxon>
        <taxon>Leptolyngbyales</taxon>
        <taxon>Leptolyngbyaceae</taxon>
        <taxon>Leptolyngbya group</taxon>
        <taxon>Leptolyngbya</taxon>
    </lineage>
</organism>
<feature type="signal peptide" evidence="1">
    <location>
        <begin position="1"/>
        <end position="19"/>
    </location>
</feature>
<evidence type="ECO:0000313" key="2">
    <source>
        <dbReference type="EMBL" id="BAY55703.1"/>
    </source>
</evidence>
<dbReference type="EMBL" id="AP018203">
    <property type="protein sequence ID" value="BAY55703.1"/>
    <property type="molecule type" value="Genomic_DNA"/>
</dbReference>